<feature type="non-terminal residue" evidence="2">
    <location>
        <position position="1"/>
    </location>
</feature>
<dbReference type="HOGENOM" id="CLU_062362_0_0_1"/>
<feature type="compositionally biased region" description="Polar residues" evidence="1">
    <location>
        <begin position="137"/>
        <end position="154"/>
    </location>
</feature>
<reference evidence="3" key="1">
    <citation type="journal article" date="2011" name="Science">
        <title>The plant cell wall-decomposing machinery underlies the functional diversity of forest fungi.</title>
        <authorList>
            <person name="Eastwood D.C."/>
            <person name="Floudas D."/>
            <person name="Binder M."/>
            <person name="Majcherczyk A."/>
            <person name="Schneider P."/>
            <person name="Aerts A."/>
            <person name="Asiegbu F.O."/>
            <person name="Baker S.E."/>
            <person name="Barry K."/>
            <person name="Bendiksby M."/>
            <person name="Blumentritt M."/>
            <person name="Coutinho P.M."/>
            <person name="Cullen D."/>
            <person name="de Vries R.P."/>
            <person name="Gathman A."/>
            <person name="Goodell B."/>
            <person name="Henrissat B."/>
            <person name="Ihrmark K."/>
            <person name="Kauserud H."/>
            <person name="Kohler A."/>
            <person name="LaButti K."/>
            <person name="Lapidus A."/>
            <person name="Lavin J.L."/>
            <person name="Lee Y.-H."/>
            <person name="Lindquist E."/>
            <person name="Lilly W."/>
            <person name="Lucas S."/>
            <person name="Morin E."/>
            <person name="Murat C."/>
            <person name="Oguiza J.A."/>
            <person name="Park J."/>
            <person name="Pisabarro A.G."/>
            <person name="Riley R."/>
            <person name="Rosling A."/>
            <person name="Salamov A."/>
            <person name="Schmidt O."/>
            <person name="Schmutz J."/>
            <person name="Skrede I."/>
            <person name="Stenlid J."/>
            <person name="Wiebenga A."/>
            <person name="Xie X."/>
            <person name="Kuees U."/>
            <person name="Hibbett D.S."/>
            <person name="Hoffmeister D."/>
            <person name="Hoegberg N."/>
            <person name="Martin F."/>
            <person name="Grigoriev I.V."/>
            <person name="Watkinson S.C."/>
        </authorList>
    </citation>
    <scope>NUCLEOTIDE SEQUENCE [LARGE SCALE GENOMIC DNA]</scope>
    <source>
        <strain evidence="3">strain S7.3</strain>
    </source>
</reference>
<protein>
    <submittedName>
        <fullName evidence="2">Uncharacterized protein</fullName>
    </submittedName>
</protein>
<evidence type="ECO:0000256" key="1">
    <source>
        <dbReference type="SAM" id="MobiDB-lite"/>
    </source>
</evidence>
<accession>F8QEM0</accession>
<dbReference type="SUPFAM" id="SSF49313">
    <property type="entry name" value="Cadherin-like"/>
    <property type="match status" value="1"/>
</dbReference>
<dbReference type="OMA" id="SGHANEV"/>
<dbReference type="AlphaFoldDB" id="F8QEM0"/>
<feature type="compositionally biased region" description="Polar residues" evidence="1">
    <location>
        <begin position="115"/>
        <end position="124"/>
    </location>
</feature>
<evidence type="ECO:0000313" key="2">
    <source>
        <dbReference type="EMBL" id="EGN93276.1"/>
    </source>
</evidence>
<keyword evidence="3" id="KW-1185">Reference proteome</keyword>
<organism evidence="3">
    <name type="scientific">Serpula lacrymans var. lacrymans (strain S7.3)</name>
    <name type="common">Dry rot fungus</name>
    <dbReference type="NCBI Taxonomy" id="936435"/>
    <lineage>
        <taxon>Eukaryota</taxon>
        <taxon>Fungi</taxon>
        <taxon>Dikarya</taxon>
        <taxon>Basidiomycota</taxon>
        <taxon>Agaricomycotina</taxon>
        <taxon>Agaricomycetes</taxon>
        <taxon>Agaricomycetidae</taxon>
        <taxon>Boletales</taxon>
        <taxon>Coniophorineae</taxon>
        <taxon>Serpulaceae</taxon>
        <taxon>Serpula</taxon>
    </lineage>
</organism>
<dbReference type="InParanoid" id="F8QEM0"/>
<dbReference type="InterPro" id="IPR015919">
    <property type="entry name" value="Cadherin-like_sf"/>
</dbReference>
<proteinExistence type="predicted"/>
<dbReference type="STRING" id="936435.F8QEM0"/>
<gene>
    <name evidence="2" type="ORF">SERLA73DRAFT_145813</name>
</gene>
<feature type="region of interest" description="Disordered" evidence="1">
    <location>
        <begin position="115"/>
        <end position="154"/>
    </location>
</feature>
<sequence length="377" mass="39819">AKKHPDGGWTFRPFHRRLAGSPPGVAYVGLRWSWTPRIWDPQASRANLPVTYSSPSLPSWLSWEDDVLCGTPTPDAENCDIFVEARFVQDGQEELLSQCLHLNIAPMSTLDTSFSASRRGSLTSDIPRPRRVASDSVVPQSTSPRSLRTQNGGNLLSPIAAQDAQVIQVLATAAQRVAQEAQSQVVASRTPSEPGPELQALAKQQHVLTVTAQAFDQEVTGQRSEGSAQNSNVLAAAAQQVVFQAARQVAADRSAAAAIQMSVGISPSTNSTQVTVNEVSVATQTAVAQAVEITGPLSSEVDVLMTASSLLQQQTRASVSPPPGTLDPSQLGMPMLDSVRSHSTGNLPPFSMGPSTAAVTFPPSVPSAGISEYASHI</sequence>
<dbReference type="Proteomes" id="UP000008063">
    <property type="component" value="Unassembled WGS sequence"/>
</dbReference>
<dbReference type="OrthoDB" id="5593376at2759"/>
<name>F8QEM0_SERL3</name>
<dbReference type="GO" id="GO:0005509">
    <property type="term" value="F:calcium ion binding"/>
    <property type="evidence" value="ECO:0007669"/>
    <property type="project" value="InterPro"/>
</dbReference>
<dbReference type="GO" id="GO:0016020">
    <property type="term" value="C:membrane"/>
    <property type="evidence" value="ECO:0007669"/>
    <property type="project" value="InterPro"/>
</dbReference>
<dbReference type="EMBL" id="GL945493">
    <property type="protein sequence ID" value="EGN93276.1"/>
    <property type="molecule type" value="Genomic_DNA"/>
</dbReference>
<evidence type="ECO:0000313" key="3">
    <source>
        <dbReference type="Proteomes" id="UP000008063"/>
    </source>
</evidence>